<keyword evidence="9" id="KW-1185">Reference proteome</keyword>
<dbReference type="GO" id="GO:0022857">
    <property type="term" value="F:transmembrane transporter activity"/>
    <property type="evidence" value="ECO:0007669"/>
    <property type="project" value="InterPro"/>
</dbReference>
<gene>
    <name evidence="8" type="ORF">KHLLAP_LOCUS5653</name>
</gene>
<comment type="caution">
    <text evidence="8">The sequence shown here is derived from an EMBL/GenBank/DDBJ whole genome shotgun (WGS) entry which is preliminary data.</text>
</comment>
<dbReference type="AlphaFoldDB" id="A0AAI8VIS6"/>
<feature type="transmembrane region" description="Helical" evidence="6">
    <location>
        <begin position="319"/>
        <end position="343"/>
    </location>
</feature>
<dbReference type="PROSITE" id="PS50850">
    <property type="entry name" value="MFS"/>
    <property type="match status" value="1"/>
</dbReference>
<evidence type="ECO:0000256" key="4">
    <source>
        <dbReference type="ARBA" id="ARBA00023136"/>
    </source>
</evidence>
<reference evidence="8" key="1">
    <citation type="submission" date="2023-10" db="EMBL/GenBank/DDBJ databases">
        <authorList>
            <person name="Hackl T."/>
        </authorList>
    </citation>
    <scope>NUCLEOTIDE SEQUENCE</scope>
</reference>
<dbReference type="InterPro" id="IPR011701">
    <property type="entry name" value="MFS"/>
</dbReference>
<feature type="transmembrane region" description="Helical" evidence="6">
    <location>
        <begin position="110"/>
        <end position="135"/>
    </location>
</feature>
<feature type="region of interest" description="Disordered" evidence="5">
    <location>
        <begin position="515"/>
        <end position="585"/>
    </location>
</feature>
<dbReference type="Gene3D" id="1.20.1720.10">
    <property type="entry name" value="Multidrug resistance protein D"/>
    <property type="match status" value="1"/>
</dbReference>
<protein>
    <submittedName>
        <fullName evidence="8">Uu.00g125790.m01.CDS01</fullName>
    </submittedName>
</protein>
<accession>A0AAI8VIS6</accession>
<evidence type="ECO:0000256" key="3">
    <source>
        <dbReference type="ARBA" id="ARBA00022989"/>
    </source>
</evidence>
<dbReference type="SUPFAM" id="SSF103473">
    <property type="entry name" value="MFS general substrate transporter"/>
    <property type="match status" value="1"/>
</dbReference>
<evidence type="ECO:0000256" key="5">
    <source>
        <dbReference type="SAM" id="MobiDB-lite"/>
    </source>
</evidence>
<evidence type="ECO:0000256" key="6">
    <source>
        <dbReference type="SAM" id="Phobius"/>
    </source>
</evidence>
<comment type="subcellular location">
    <subcellularLocation>
        <location evidence="1">Membrane</location>
        <topology evidence="1">Multi-pass membrane protein</topology>
    </subcellularLocation>
</comment>
<feature type="transmembrane region" description="Helical" evidence="6">
    <location>
        <begin position="377"/>
        <end position="399"/>
    </location>
</feature>
<organism evidence="8 9">
    <name type="scientific">Anthostomella pinea</name>
    <dbReference type="NCBI Taxonomy" id="933095"/>
    <lineage>
        <taxon>Eukaryota</taxon>
        <taxon>Fungi</taxon>
        <taxon>Dikarya</taxon>
        <taxon>Ascomycota</taxon>
        <taxon>Pezizomycotina</taxon>
        <taxon>Sordariomycetes</taxon>
        <taxon>Xylariomycetidae</taxon>
        <taxon>Xylariales</taxon>
        <taxon>Xylariaceae</taxon>
        <taxon>Anthostomella</taxon>
    </lineage>
</organism>
<keyword evidence="4 6" id="KW-0472">Membrane</keyword>
<feature type="domain" description="Major facilitator superfamily (MFS) profile" evidence="7">
    <location>
        <begin position="20"/>
        <end position="511"/>
    </location>
</feature>
<feature type="transmembrane region" description="Helical" evidence="6">
    <location>
        <begin position="174"/>
        <end position="194"/>
    </location>
</feature>
<proteinExistence type="predicted"/>
<evidence type="ECO:0000256" key="1">
    <source>
        <dbReference type="ARBA" id="ARBA00004141"/>
    </source>
</evidence>
<evidence type="ECO:0000313" key="8">
    <source>
        <dbReference type="EMBL" id="CAJ2505185.1"/>
    </source>
</evidence>
<keyword evidence="3 6" id="KW-1133">Transmembrane helix</keyword>
<feature type="transmembrane region" description="Helical" evidence="6">
    <location>
        <begin position="487"/>
        <end position="506"/>
    </location>
</feature>
<name>A0AAI8VIS6_9PEZI</name>
<feature type="transmembrane region" description="Helical" evidence="6">
    <location>
        <begin position="147"/>
        <end position="168"/>
    </location>
</feature>
<feature type="compositionally biased region" description="Acidic residues" evidence="5">
    <location>
        <begin position="517"/>
        <end position="526"/>
    </location>
</feature>
<dbReference type="PANTHER" id="PTHR23501:SF78">
    <property type="entry name" value="MAJOR FACILITATOR SUPERFAMILY (MFS) PROFILE DOMAIN-CONTAINING PROTEIN-RELATED"/>
    <property type="match status" value="1"/>
</dbReference>
<feature type="transmembrane region" description="Helical" evidence="6">
    <location>
        <begin position="215"/>
        <end position="235"/>
    </location>
</feature>
<dbReference type="InterPro" id="IPR036259">
    <property type="entry name" value="MFS_trans_sf"/>
</dbReference>
<feature type="compositionally biased region" description="Basic and acidic residues" evidence="5">
    <location>
        <begin position="574"/>
        <end position="585"/>
    </location>
</feature>
<feature type="transmembrane region" description="Helical" evidence="6">
    <location>
        <begin position="247"/>
        <end position="266"/>
    </location>
</feature>
<dbReference type="InterPro" id="IPR020846">
    <property type="entry name" value="MFS_dom"/>
</dbReference>
<feature type="transmembrane region" description="Helical" evidence="6">
    <location>
        <begin position="286"/>
        <end position="307"/>
    </location>
</feature>
<dbReference type="Gene3D" id="1.20.1250.20">
    <property type="entry name" value="MFS general substrate transporter like domains"/>
    <property type="match status" value="1"/>
</dbReference>
<dbReference type="Pfam" id="PF07690">
    <property type="entry name" value="MFS_1"/>
    <property type="match status" value="1"/>
</dbReference>
<feature type="transmembrane region" description="Helical" evidence="6">
    <location>
        <begin position="350"/>
        <end position="371"/>
    </location>
</feature>
<dbReference type="PANTHER" id="PTHR23501">
    <property type="entry name" value="MAJOR FACILITATOR SUPERFAMILY"/>
    <property type="match status" value="1"/>
</dbReference>
<feature type="transmembrane region" description="Helical" evidence="6">
    <location>
        <begin position="55"/>
        <end position="73"/>
    </location>
</feature>
<evidence type="ECO:0000313" key="9">
    <source>
        <dbReference type="Proteomes" id="UP001295740"/>
    </source>
</evidence>
<dbReference type="GO" id="GO:0005886">
    <property type="term" value="C:plasma membrane"/>
    <property type="evidence" value="ECO:0007669"/>
    <property type="project" value="TreeGrafter"/>
</dbReference>
<feature type="transmembrane region" description="Helical" evidence="6">
    <location>
        <begin position="420"/>
        <end position="441"/>
    </location>
</feature>
<evidence type="ECO:0000256" key="2">
    <source>
        <dbReference type="ARBA" id="ARBA00022692"/>
    </source>
</evidence>
<feature type="transmembrane region" description="Helical" evidence="6">
    <location>
        <begin position="18"/>
        <end position="43"/>
    </location>
</feature>
<feature type="transmembrane region" description="Helical" evidence="6">
    <location>
        <begin position="85"/>
        <end position="104"/>
    </location>
</feature>
<sequence>MANLLHIESNILPVGSRWIVLVGLGAALLISFIDQNAVSIILADLGTDLRAGDSISWAGTSALIANTVFQVFYGRISDIFGRRNVLLACMGLMALGDLLCGFATSAPQLYLFRGIAGAGNGGVGALANIIVADTWTLETQRPKYQGILGAFIGLGSVIGPFLAAAIANSWKWQGLFWVISTITFVCGIAVRLTVPESEIRDASGHRPSVKAKLALVDWWGLLSSSLGIILLLIPISSGGEEFAWDSAVSVSTLTLGALLMVLFVVIEWRWAAMPLLPHQFFTNPPVCAIMVQNVFMGAVWYSGLYFIPIYCQGARQWSLMQAAILTTPLLGSQAIVSILSGLYMSHYNSYGGVIWCGYGLWTLGSGLTLLWDDTTTPGVVVATLLVIGTGVGLVFQPTIQALQAHTAKEDRAAVISVRNFTRAMGGAAGLAISTAVFASQIESGVASLPAEARRRVTEEIISVPDLKTFTEDEARTVTGAHIAGSRAVFLMWVVLMAICLALCVFIKDRGLTREVVGESEDTEDKDSSENRSGSTSRNEEVGPVNQLFASQGTGADLGETSRVASSGSYPDSVHGTKKESAGERV</sequence>
<keyword evidence="2 6" id="KW-0812">Transmembrane</keyword>
<dbReference type="EMBL" id="CAUWAG010000007">
    <property type="protein sequence ID" value="CAJ2505185.1"/>
    <property type="molecule type" value="Genomic_DNA"/>
</dbReference>
<evidence type="ECO:0000259" key="7">
    <source>
        <dbReference type="PROSITE" id="PS50850"/>
    </source>
</evidence>
<dbReference type="Proteomes" id="UP001295740">
    <property type="component" value="Unassembled WGS sequence"/>
</dbReference>